<accession>A0A163CEB0</accession>
<dbReference type="AlphaFoldDB" id="A0A163CEB0"/>
<reference evidence="1 2" key="1">
    <citation type="submission" date="2016-01" db="EMBL/GenBank/DDBJ databases">
        <title>The draft genome sequence of Aquimarina sp. RZW4-3-2.</title>
        <authorList>
            <person name="Wang Y."/>
        </authorList>
    </citation>
    <scope>NUCLEOTIDE SEQUENCE [LARGE SCALE GENOMIC DNA]</scope>
    <source>
        <strain evidence="1 2">RZW4-3-2</strain>
    </source>
</reference>
<keyword evidence="2" id="KW-1185">Reference proteome</keyword>
<dbReference type="Proteomes" id="UP000076715">
    <property type="component" value="Unassembled WGS sequence"/>
</dbReference>
<evidence type="ECO:0000313" key="1">
    <source>
        <dbReference type="EMBL" id="KZS42323.1"/>
    </source>
</evidence>
<dbReference type="EMBL" id="LQRT01000002">
    <property type="protein sequence ID" value="KZS42323.1"/>
    <property type="molecule type" value="Genomic_DNA"/>
</dbReference>
<dbReference type="STRING" id="1642818.AWE51_02465"/>
<proteinExistence type="predicted"/>
<gene>
    <name evidence="1" type="ORF">AWE51_02465</name>
</gene>
<sequence>MFRLPKTTDGEDIIKTYDLEMGKVIFYKNFLVIEVAEGICFDYDKAEKLSKLTNLHFEDRPFGYISHRVNSYSTEPTDYLRIKEVFPNLKVFTVVIYNRFQETSVRIENMFYQDGILTFENLEKAKTWVMKQLS</sequence>
<evidence type="ECO:0000313" key="2">
    <source>
        <dbReference type="Proteomes" id="UP000076715"/>
    </source>
</evidence>
<dbReference type="OrthoDB" id="1144359at2"/>
<evidence type="ECO:0008006" key="3">
    <source>
        <dbReference type="Google" id="ProtNLM"/>
    </source>
</evidence>
<dbReference type="RefSeq" id="WP_066309850.1">
    <property type="nucleotide sequence ID" value="NZ_CANLSS010000001.1"/>
</dbReference>
<name>A0A163CEB0_9FLAO</name>
<protein>
    <recommendedName>
        <fullName evidence="3">STAS/SEC14 domain-containing protein</fullName>
    </recommendedName>
</protein>
<organism evidence="1 2">
    <name type="scientific">Aquimarina aggregata</name>
    <dbReference type="NCBI Taxonomy" id="1642818"/>
    <lineage>
        <taxon>Bacteria</taxon>
        <taxon>Pseudomonadati</taxon>
        <taxon>Bacteroidota</taxon>
        <taxon>Flavobacteriia</taxon>
        <taxon>Flavobacteriales</taxon>
        <taxon>Flavobacteriaceae</taxon>
        <taxon>Aquimarina</taxon>
    </lineage>
</organism>
<comment type="caution">
    <text evidence="1">The sequence shown here is derived from an EMBL/GenBank/DDBJ whole genome shotgun (WGS) entry which is preliminary data.</text>
</comment>